<feature type="region of interest" description="Disordered" evidence="2">
    <location>
        <begin position="305"/>
        <end position="342"/>
    </location>
</feature>
<evidence type="ECO:0000256" key="1">
    <source>
        <dbReference type="SAM" id="Coils"/>
    </source>
</evidence>
<keyword evidence="4" id="KW-0238">DNA-binding</keyword>
<keyword evidence="5" id="KW-1185">Reference proteome</keyword>
<dbReference type="EMBL" id="JAEPBG010000043">
    <property type="protein sequence ID" value="MBK4739224.1"/>
    <property type="molecule type" value="Genomic_DNA"/>
</dbReference>
<reference evidence="4" key="1">
    <citation type="submission" date="2021-01" db="EMBL/GenBank/DDBJ databases">
        <title>Genome sequence of strain Noviherbaspirillum sp. DKR-6.</title>
        <authorList>
            <person name="Chaudhary D.K."/>
        </authorList>
    </citation>
    <scope>NUCLEOTIDE SEQUENCE</scope>
    <source>
        <strain evidence="4">DKR-6</strain>
    </source>
</reference>
<dbReference type="AlphaFoldDB" id="A0A934WAK1"/>
<comment type="caution">
    <text evidence="4">The sequence shown here is derived from an EMBL/GenBank/DDBJ whole genome shotgun (WGS) entry which is preliminary data.</text>
</comment>
<evidence type="ECO:0000256" key="2">
    <source>
        <dbReference type="SAM" id="MobiDB-lite"/>
    </source>
</evidence>
<gene>
    <name evidence="4" type="ORF">JJB74_31920</name>
</gene>
<dbReference type="Proteomes" id="UP000622890">
    <property type="component" value="Unassembled WGS sequence"/>
</dbReference>
<protein>
    <submittedName>
        <fullName evidence="4">DNA-binding protein</fullName>
    </submittedName>
</protein>
<evidence type="ECO:0000313" key="4">
    <source>
        <dbReference type="EMBL" id="MBK4739224.1"/>
    </source>
</evidence>
<organism evidence="4 5">
    <name type="scientific">Noviherbaspirillum pedocola</name>
    <dbReference type="NCBI Taxonomy" id="2801341"/>
    <lineage>
        <taxon>Bacteria</taxon>
        <taxon>Pseudomonadati</taxon>
        <taxon>Pseudomonadota</taxon>
        <taxon>Betaproteobacteria</taxon>
        <taxon>Burkholderiales</taxon>
        <taxon>Oxalobacteraceae</taxon>
        <taxon>Noviherbaspirillum</taxon>
    </lineage>
</organism>
<evidence type="ECO:0000313" key="5">
    <source>
        <dbReference type="Proteomes" id="UP000622890"/>
    </source>
</evidence>
<dbReference type="GO" id="GO:0003677">
    <property type="term" value="F:DNA binding"/>
    <property type="evidence" value="ECO:0007669"/>
    <property type="project" value="UniProtKB-KW"/>
</dbReference>
<evidence type="ECO:0000259" key="3">
    <source>
        <dbReference type="Pfam" id="PF11740"/>
    </source>
</evidence>
<feature type="domain" description="KfrA N-terminal DNA-binding" evidence="3">
    <location>
        <begin position="8"/>
        <end position="132"/>
    </location>
</feature>
<keyword evidence="1" id="KW-0175">Coiled coil</keyword>
<dbReference type="InterPro" id="IPR021104">
    <property type="entry name" value="KfrA_DNA-bd_N"/>
</dbReference>
<feature type="coiled-coil region" evidence="1">
    <location>
        <begin position="99"/>
        <end position="140"/>
    </location>
</feature>
<accession>A0A934WAK1</accession>
<dbReference type="RefSeq" id="WP_200598594.1">
    <property type="nucleotide sequence ID" value="NZ_JAEPBG010000043.1"/>
</dbReference>
<dbReference type="Pfam" id="PF11740">
    <property type="entry name" value="KfrA_N"/>
    <property type="match status" value="1"/>
</dbReference>
<sequence length="375" mass="41100">MGRPAKITYEQVVAAAEAMISETGSYTLDGVRQRLGNQGGGGTIHKHLSTWRSMSPKPAAPMAELPQDVNRALNNWATQAATAARAHSEEQLLAEQANSNSLADENQRLEDLHDALREEIADLVRERDQAQATSAERQKEIDRLLGEVDRERTLAGKAQTEAAEARLEVKSNAQYLAETKAEVGRLGGLLDAERKALSEARTAAAVSDAELKNARHDAEAERMRADSLQKRLDQAQESDVRLRDELGQQLQQVAALTAALEASKAVVLETAERLKRLQEQLDQAHTDSSAMHAADQARIDRLEEARRTEVAQARAEADKVRADADNARREAQADAEKARREAQEALLQVADLRGKLALAEAKAARPEEAEQQAKK</sequence>
<proteinExistence type="predicted"/>
<name>A0A934WAK1_9BURK</name>